<dbReference type="NCBIfam" id="NF003627">
    <property type="entry name" value="PRK05265.1-5"/>
    <property type="match status" value="1"/>
</dbReference>
<feature type="binding site" evidence="4">
    <location>
        <position position="22"/>
    </location>
    <ligand>
        <name>3-amino-2-oxopropyl phosphate</name>
        <dbReference type="ChEBI" id="CHEBI:57279"/>
    </ligand>
</feature>
<comment type="caution">
    <text evidence="6">The sequence shown here is derived from an EMBL/GenBank/DDBJ whole genome shotgun (WGS) entry which is preliminary data.</text>
</comment>
<comment type="function">
    <text evidence="4">Catalyzes the complicated ring closure reaction between the two acyclic compounds 1-deoxy-D-xylulose-5-phosphate (DXP) and 3-amino-2-oxopropyl phosphate (1-amino-acetone-3-phosphate or AAP) to form pyridoxine 5'-phosphate (PNP) and inorganic phosphate.</text>
</comment>
<evidence type="ECO:0000256" key="3">
    <source>
        <dbReference type="ARBA" id="ARBA00023096"/>
    </source>
</evidence>
<dbReference type="CDD" id="cd00003">
    <property type="entry name" value="PNPsynthase"/>
    <property type="match status" value="1"/>
</dbReference>
<comment type="similarity">
    <text evidence="4">Belongs to the PNP synthase family.</text>
</comment>
<gene>
    <name evidence="4" type="primary">pdxJ</name>
    <name evidence="6" type="ORF">IAI61_19810</name>
</gene>
<dbReference type="PANTHER" id="PTHR30456">
    <property type="entry name" value="PYRIDOXINE 5'-PHOSPHATE SYNTHASE"/>
    <property type="match status" value="1"/>
</dbReference>
<comment type="pathway">
    <text evidence="4">Cofactor biosynthesis; pyridoxine 5'-phosphate biosynthesis; pyridoxine 5'-phosphate from D-erythrose 4-phosphate: step 5/5.</text>
</comment>
<accession>A0ABS3KUW9</accession>
<dbReference type="SUPFAM" id="SSF63892">
    <property type="entry name" value="Pyridoxine 5'-phosphate synthase"/>
    <property type="match status" value="1"/>
</dbReference>
<dbReference type="Gene3D" id="3.20.20.70">
    <property type="entry name" value="Aldolase class I"/>
    <property type="match status" value="1"/>
</dbReference>
<evidence type="ECO:0000313" key="6">
    <source>
        <dbReference type="EMBL" id="MBO1081283.1"/>
    </source>
</evidence>
<keyword evidence="7" id="KW-1185">Reference proteome</keyword>
<feature type="binding site" evidence="4">
    <location>
        <position position="196"/>
    </location>
    <ligand>
        <name>3-amino-2-oxopropyl phosphate</name>
        <dbReference type="ChEBI" id="CHEBI:57279"/>
    </ligand>
</feature>
<dbReference type="NCBIfam" id="NF003624">
    <property type="entry name" value="PRK05265.1-2"/>
    <property type="match status" value="1"/>
</dbReference>
<protein>
    <recommendedName>
        <fullName evidence="4 5">Pyridoxine 5'-phosphate synthase</fullName>
        <shortName evidence="4">PNP synthase</shortName>
        <ecNumber evidence="4 5">2.6.99.2</ecNumber>
    </recommendedName>
</protein>
<feature type="active site" description="Proton donor" evidence="4">
    <location>
        <position position="195"/>
    </location>
</feature>
<feature type="binding site" evidence="4">
    <location>
        <begin position="217"/>
        <end position="218"/>
    </location>
    <ligand>
        <name>3-amino-2-oxopropyl phosphate</name>
        <dbReference type="ChEBI" id="CHEBI:57279"/>
    </ligand>
</feature>
<keyword evidence="2 4" id="KW-0808">Transferase</keyword>
<feature type="binding site" evidence="4">
    <location>
        <position position="49"/>
    </location>
    <ligand>
        <name>1-deoxy-D-xylulose 5-phosphate</name>
        <dbReference type="ChEBI" id="CHEBI:57792"/>
    </ligand>
</feature>
<comment type="subunit">
    <text evidence="4">Homooctamer; tetramer of dimers.</text>
</comment>
<dbReference type="Proteomes" id="UP001518989">
    <property type="component" value="Unassembled WGS sequence"/>
</dbReference>
<feature type="active site" description="Proton acceptor" evidence="4">
    <location>
        <position position="74"/>
    </location>
</feature>
<keyword evidence="1 4" id="KW-0963">Cytoplasm</keyword>
<dbReference type="InterPro" id="IPR004569">
    <property type="entry name" value="PyrdxlP_synth_PdxJ"/>
</dbReference>
<feature type="binding site" evidence="4">
    <location>
        <position position="104"/>
    </location>
    <ligand>
        <name>1-deoxy-D-xylulose 5-phosphate</name>
        <dbReference type="ChEBI" id="CHEBI:57792"/>
    </ligand>
</feature>
<dbReference type="EC" id="2.6.99.2" evidence="4 5"/>
<feature type="binding site" evidence="4">
    <location>
        <begin position="13"/>
        <end position="14"/>
    </location>
    <ligand>
        <name>1-deoxy-D-xylulose 5-phosphate</name>
        <dbReference type="ChEBI" id="CHEBI:57792"/>
    </ligand>
</feature>
<dbReference type="HAMAP" id="MF_00279">
    <property type="entry name" value="PdxJ"/>
    <property type="match status" value="1"/>
</dbReference>
<feature type="active site" description="Proton acceptor" evidence="4">
    <location>
        <position position="47"/>
    </location>
</feature>
<dbReference type="GO" id="GO:0033856">
    <property type="term" value="F:pyridoxine 5'-phosphate synthase activity"/>
    <property type="evidence" value="ECO:0007669"/>
    <property type="project" value="UniProtKB-EC"/>
</dbReference>
<feature type="site" description="Transition state stabilizer" evidence="4">
    <location>
        <position position="155"/>
    </location>
</feature>
<dbReference type="InterPro" id="IPR036130">
    <property type="entry name" value="Pyridoxine-5'_phos_synth"/>
</dbReference>
<evidence type="ECO:0000256" key="4">
    <source>
        <dbReference type="HAMAP-Rule" id="MF_00279"/>
    </source>
</evidence>
<dbReference type="InterPro" id="IPR013785">
    <property type="entry name" value="Aldolase_TIM"/>
</dbReference>
<comment type="catalytic activity">
    <reaction evidence="4">
        <text>3-amino-2-oxopropyl phosphate + 1-deoxy-D-xylulose 5-phosphate = pyridoxine 5'-phosphate + phosphate + 2 H2O + H(+)</text>
        <dbReference type="Rhea" id="RHEA:15265"/>
        <dbReference type="ChEBI" id="CHEBI:15377"/>
        <dbReference type="ChEBI" id="CHEBI:15378"/>
        <dbReference type="ChEBI" id="CHEBI:43474"/>
        <dbReference type="ChEBI" id="CHEBI:57279"/>
        <dbReference type="ChEBI" id="CHEBI:57792"/>
        <dbReference type="ChEBI" id="CHEBI:58589"/>
        <dbReference type="EC" id="2.6.99.2"/>
    </reaction>
</comment>
<name>A0ABS3KUW9_9PROT</name>
<evidence type="ECO:0000256" key="5">
    <source>
        <dbReference type="NCBIfam" id="TIGR00559"/>
    </source>
</evidence>
<feature type="binding site" evidence="4">
    <location>
        <position position="54"/>
    </location>
    <ligand>
        <name>1-deoxy-D-xylulose 5-phosphate</name>
        <dbReference type="ChEBI" id="CHEBI:57792"/>
    </ligand>
</feature>
<proteinExistence type="inferred from homology"/>
<sequence>MQRPDIRLGINVDHVATVRNARGGIHPDPLAAALVALEHGADSITIHLREDRRHIRDADVTSMRQQMPGPMNLEMAATEEMLAIAMAVRPHAVCLVPERRAELTTEGGLNAVGQSMQLFPIIKALSAEGVRVSLFLDPDPAQIAEAAKLGAGAVELHTGTYCEALAGPAREAERNRLVAAAREVAAHGMECHAGHGLDYETAAEMAAVPEIIELNIGHFLIGQAIFDGLGATVARMKQTMRDARSR</sequence>
<evidence type="ECO:0000256" key="1">
    <source>
        <dbReference type="ARBA" id="ARBA00022490"/>
    </source>
</evidence>
<dbReference type="EMBL" id="JACTNG010000013">
    <property type="protein sequence ID" value="MBO1081283.1"/>
    <property type="molecule type" value="Genomic_DNA"/>
</dbReference>
<dbReference type="PANTHER" id="PTHR30456:SF0">
    <property type="entry name" value="PYRIDOXINE 5'-PHOSPHATE SYNTHASE"/>
    <property type="match status" value="1"/>
</dbReference>
<dbReference type="NCBIfam" id="NF003625">
    <property type="entry name" value="PRK05265.1-3"/>
    <property type="match status" value="1"/>
</dbReference>
<dbReference type="Pfam" id="PF03740">
    <property type="entry name" value="PdxJ"/>
    <property type="match status" value="1"/>
</dbReference>
<organism evidence="6 7">
    <name type="scientific">Roseomonas haemaphysalidis</name>
    <dbReference type="NCBI Taxonomy" id="2768162"/>
    <lineage>
        <taxon>Bacteria</taxon>
        <taxon>Pseudomonadati</taxon>
        <taxon>Pseudomonadota</taxon>
        <taxon>Alphaproteobacteria</taxon>
        <taxon>Acetobacterales</taxon>
        <taxon>Roseomonadaceae</taxon>
        <taxon>Roseomonas</taxon>
    </lineage>
</organism>
<dbReference type="NCBIfam" id="TIGR00559">
    <property type="entry name" value="pdxJ"/>
    <property type="match status" value="1"/>
</dbReference>
<evidence type="ECO:0000313" key="7">
    <source>
        <dbReference type="Proteomes" id="UP001518989"/>
    </source>
</evidence>
<keyword evidence="3 4" id="KW-0664">Pyridoxine biosynthesis</keyword>
<evidence type="ECO:0000256" key="2">
    <source>
        <dbReference type="ARBA" id="ARBA00022679"/>
    </source>
</evidence>
<comment type="subcellular location">
    <subcellularLocation>
        <location evidence="4">Cytoplasm</location>
    </subcellularLocation>
</comment>
<reference evidence="6 7" key="1">
    <citation type="submission" date="2020-09" db="EMBL/GenBank/DDBJ databases">
        <title>Roseomonas.</title>
        <authorList>
            <person name="Zhu W."/>
        </authorList>
    </citation>
    <scope>NUCLEOTIDE SEQUENCE [LARGE SCALE GENOMIC DNA]</scope>
    <source>
        <strain evidence="6 7">573</strain>
    </source>
</reference>
<feature type="binding site" evidence="4">
    <location>
        <position position="11"/>
    </location>
    <ligand>
        <name>3-amino-2-oxopropyl phosphate</name>
        <dbReference type="ChEBI" id="CHEBI:57279"/>
    </ligand>
</feature>